<comment type="caution">
    <text evidence="2">The sequence shown here is derived from an EMBL/GenBank/DDBJ whole genome shotgun (WGS) entry which is preliminary data.</text>
</comment>
<dbReference type="AlphaFoldDB" id="A0A5J4W5K2"/>
<reference evidence="2 3" key="1">
    <citation type="submission" date="2019-03" db="EMBL/GenBank/DDBJ databases">
        <title>Single cell metagenomics reveals metabolic interactions within the superorganism composed of flagellate Streblomastix strix and complex community of Bacteroidetes bacteria on its surface.</title>
        <authorList>
            <person name="Treitli S.C."/>
            <person name="Kolisko M."/>
            <person name="Husnik F."/>
            <person name="Keeling P."/>
            <person name="Hampl V."/>
        </authorList>
    </citation>
    <scope>NUCLEOTIDE SEQUENCE [LARGE SCALE GENOMIC DNA]</scope>
    <source>
        <strain evidence="2">ST1C</strain>
    </source>
</reference>
<organism evidence="2 3">
    <name type="scientific">Streblomastix strix</name>
    <dbReference type="NCBI Taxonomy" id="222440"/>
    <lineage>
        <taxon>Eukaryota</taxon>
        <taxon>Metamonada</taxon>
        <taxon>Preaxostyla</taxon>
        <taxon>Oxymonadida</taxon>
        <taxon>Streblomastigidae</taxon>
        <taxon>Streblomastix</taxon>
    </lineage>
</organism>
<name>A0A5J4W5K2_9EUKA</name>
<dbReference type="Proteomes" id="UP000324800">
    <property type="component" value="Unassembled WGS sequence"/>
</dbReference>
<gene>
    <name evidence="2" type="ORF">EZS28_014264</name>
</gene>
<evidence type="ECO:0000313" key="2">
    <source>
        <dbReference type="EMBL" id="KAA6390211.1"/>
    </source>
</evidence>
<feature type="region of interest" description="Disordered" evidence="1">
    <location>
        <begin position="18"/>
        <end position="49"/>
    </location>
</feature>
<proteinExistence type="predicted"/>
<evidence type="ECO:0000313" key="3">
    <source>
        <dbReference type="Proteomes" id="UP000324800"/>
    </source>
</evidence>
<dbReference type="EMBL" id="SNRW01003301">
    <property type="protein sequence ID" value="KAA6390211.1"/>
    <property type="molecule type" value="Genomic_DNA"/>
</dbReference>
<sequence length="102" mass="11443">MERLGMVDSLNANHNMLEGAGKQLRRSQGRSMDEEEQSETTSGEDYGFLGRSDEIGDQFFKECLLNAGLTVQSIQAIIDGRHGIYKRYACSLSKFAEYLAEQ</sequence>
<protein>
    <submittedName>
        <fullName evidence="2">Uncharacterized protein</fullName>
    </submittedName>
</protein>
<accession>A0A5J4W5K2</accession>
<evidence type="ECO:0000256" key="1">
    <source>
        <dbReference type="SAM" id="MobiDB-lite"/>
    </source>
</evidence>